<keyword evidence="8" id="KW-0449">Lipoprotein</keyword>
<evidence type="ECO:0000313" key="12">
    <source>
        <dbReference type="Proteomes" id="UP000551758"/>
    </source>
</evidence>
<keyword evidence="5" id="KW-0472">Membrane</keyword>
<dbReference type="InterPro" id="IPR016054">
    <property type="entry name" value="LY6_UPA_recep-like"/>
</dbReference>
<comment type="subcellular location">
    <subcellularLocation>
        <location evidence="1">Cell membrane</location>
        <topology evidence="1">Lipid-anchor</topology>
        <topology evidence="1">GPI-anchor</topology>
    </subcellularLocation>
</comment>
<evidence type="ECO:0000313" key="11">
    <source>
        <dbReference type="EMBL" id="KAF5924772.1"/>
    </source>
</evidence>
<keyword evidence="3" id="KW-0336">GPI-anchor</keyword>
<sequence>MGRAPHTADLREAGEILEKNLHGAQAHLNPLIDPVGPSQAQSAALRDSAAGEGHPMGGSLARAEDLSLQSPGPSLAAGSSPGQEERSCADTGGALGVMEGLVLGLWALLVSAEFGGGATEPGVNLSCYQCFKVSSQALCKPAACYSTDRVCVSNAAIVTIGLRVRFLLSKRCAPRCPNANVKYEWLSGSGVLNSLIRQCCSGNLCNRAPAARGSPWALQRGFLLRVGLSLLWALL</sequence>
<comment type="caution">
    <text evidence="11">The sequence shown here is derived from an EMBL/GenBank/DDBJ whole genome shotgun (WGS) entry which is preliminary data.</text>
</comment>
<keyword evidence="4" id="KW-0732">Signal</keyword>
<dbReference type="EMBL" id="JACDTQ010000900">
    <property type="protein sequence ID" value="KAF5924772.1"/>
    <property type="molecule type" value="Genomic_DNA"/>
</dbReference>
<gene>
    <name evidence="11" type="ORF">HPG69_014815</name>
</gene>
<evidence type="ECO:0000256" key="2">
    <source>
        <dbReference type="ARBA" id="ARBA00022475"/>
    </source>
</evidence>
<evidence type="ECO:0000259" key="10">
    <source>
        <dbReference type="SMART" id="SM00134"/>
    </source>
</evidence>
<dbReference type="Pfam" id="PF00021">
    <property type="entry name" value="UPAR_LY6"/>
    <property type="match status" value="1"/>
</dbReference>
<accession>A0A7J7F9L7</accession>
<dbReference type="PANTHER" id="PTHR32217">
    <property type="entry name" value="LYMPHOCYTE ANTIGEN 6H"/>
    <property type="match status" value="1"/>
</dbReference>
<feature type="compositionally biased region" description="Low complexity" evidence="9">
    <location>
        <begin position="70"/>
        <end position="82"/>
    </location>
</feature>
<feature type="domain" description="UPAR/Ly6" evidence="10">
    <location>
        <begin position="125"/>
        <end position="219"/>
    </location>
</feature>
<dbReference type="PANTHER" id="PTHR32217:SF2">
    <property type="entry name" value="LYMPHOCYTE ANTIGEN 6L"/>
    <property type="match status" value="1"/>
</dbReference>
<dbReference type="CDD" id="cd23551">
    <property type="entry name" value="TFP_LU_ECD_Ly6L"/>
    <property type="match status" value="1"/>
</dbReference>
<keyword evidence="12" id="KW-1185">Reference proteome</keyword>
<evidence type="ECO:0000256" key="5">
    <source>
        <dbReference type="ARBA" id="ARBA00023136"/>
    </source>
</evidence>
<evidence type="ECO:0000256" key="6">
    <source>
        <dbReference type="ARBA" id="ARBA00023157"/>
    </source>
</evidence>
<evidence type="ECO:0000256" key="1">
    <source>
        <dbReference type="ARBA" id="ARBA00004609"/>
    </source>
</evidence>
<keyword evidence="6" id="KW-1015">Disulfide bond</keyword>
<dbReference type="SUPFAM" id="SSF57302">
    <property type="entry name" value="Snake toxin-like"/>
    <property type="match status" value="1"/>
</dbReference>
<dbReference type="Proteomes" id="UP000551758">
    <property type="component" value="Unassembled WGS sequence"/>
</dbReference>
<name>A0A7J7F9L7_DICBM</name>
<keyword evidence="2" id="KW-1003">Cell membrane</keyword>
<evidence type="ECO:0000256" key="8">
    <source>
        <dbReference type="ARBA" id="ARBA00023288"/>
    </source>
</evidence>
<feature type="region of interest" description="Disordered" evidence="9">
    <location>
        <begin position="33"/>
        <end position="59"/>
    </location>
</feature>
<evidence type="ECO:0000256" key="4">
    <source>
        <dbReference type="ARBA" id="ARBA00022729"/>
    </source>
</evidence>
<evidence type="ECO:0000256" key="7">
    <source>
        <dbReference type="ARBA" id="ARBA00023180"/>
    </source>
</evidence>
<feature type="region of interest" description="Disordered" evidence="9">
    <location>
        <begin position="70"/>
        <end position="89"/>
    </location>
</feature>
<evidence type="ECO:0000256" key="3">
    <source>
        <dbReference type="ARBA" id="ARBA00022622"/>
    </source>
</evidence>
<proteinExistence type="predicted"/>
<evidence type="ECO:0000256" key="9">
    <source>
        <dbReference type="SAM" id="MobiDB-lite"/>
    </source>
</evidence>
<dbReference type="AlphaFoldDB" id="A0A7J7F9L7"/>
<dbReference type="GO" id="GO:0005886">
    <property type="term" value="C:plasma membrane"/>
    <property type="evidence" value="ECO:0007669"/>
    <property type="project" value="UniProtKB-SubCell"/>
</dbReference>
<protein>
    <recommendedName>
        <fullName evidence="10">UPAR/Ly6 domain-containing protein</fullName>
    </recommendedName>
</protein>
<reference evidence="11 12" key="1">
    <citation type="journal article" date="2020" name="Mol. Biol. Evol.">
        <title>Interspecific Gene Flow and the Evolution of Specialization in Black and White Rhinoceros.</title>
        <authorList>
            <person name="Moodley Y."/>
            <person name="Westbury M.V."/>
            <person name="Russo I.M."/>
            <person name="Gopalakrishnan S."/>
            <person name="Rakotoarivelo A."/>
            <person name="Olsen R.A."/>
            <person name="Prost S."/>
            <person name="Tunstall T."/>
            <person name="Ryder O.A."/>
            <person name="Dalen L."/>
            <person name="Bruford M.W."/>
        </authorList>
    </citation>
    <scope>NUCLEOTIDE SEQUENCE [LARGE SCALE GENOMIC DNA]</scope>
    <source>
        <strain evidence="11">SBR-YM</strain>
        <tissue evidence="11">Skin</tissue>
    </source>
</reference>
<keyword evidence="7" id="KW-0325">Glycoprotein</keyword>
<dbReference type="SMART" id="SM00134">
    <property type="entry name" value="LU"/>
    <property type="match status" value="1"/>
</dbReference>
<dbReference type="InterPro" id="IPR045860">
    <property type="entry name" value="Snake_toxin-like_sf"/>
</dbReference>
<organism evidence="11 12">
    <name type="scientific">Diceros bicornis minor</name>
    <name type="common">South-central black rhinoceros</name>
    <dbReference type="NCBI Taxonomy" id="77932"/>
    <lineage>
        <taxon>Eukaryota</taxon>
        <taxon>Metazoa</taxon>
        <taxon>Chordata</taxon>
        <taxon>Craniata</taxon>
        <taxon>Vertebrata</taxon>
        <taxon>Euteleostomi</taxon>
        <taxon>Mammalia</taxon>
        <taxon>Eutheria</taxon>
        <taxon>Laurasiatheria</taxon>
        <taxon>Perissodactyla</taxon>
        <taxon>Rhinocerotidae</taxon>
        <taxon>Diceros</taxon>
    </lineage>
</organism>
<dbReference type="GO" id="GO:0098552">
    <property type="term" value="C:side of membrane"/>
    <property type="evidence" value="ECO:0007669"/>
    <property type="project" value="UniProtKB-KW"/>
</dbReference>
<dbReference type="InterPro" id="IPR051445">
    <property type="entry name" value="LY6H/LY6L_nAChR_modulators"/>
</dbReference>
<dbReference type="Gene3D" id="2.10.60.10">
    <property type="entry name" value="CD59"/>
    <property type="match status" value="1"/>
</dbReference>